<evidence type="ECO:0000256" key="1">
    <source>
        <dbReference type="ARBA" id="ARBA00006521"/>
    </source>
</evidence>
<evidence type="ECO:0000313" key="15">
    <source>
        <dbReference type="Proteomes" id="UP000214673"/>
    </source>
</evidence>
<evidence type="ECO:0000256" key="9">
    <source>
        <dbReference type="ARBA" id="ARBA00023204"/>
    </source>
</evidence>
<dbReference type="InterPro" id="IPR005122">
    <property type="entry name" value="Uracil-DNA_glycosylase-like"/>
</dbReference>
<dbReference type="NCBIfam" id="TIGR03914">
    <property type="entry name" value="UDG_fam_dom"/>
    <property type="match status" value="1"/>
</dbReference>
<keyword evidence="15" id="KW-1185">Reference proteome</keyword>
<keyword evidence="8" id="KW-0411">Iron-sulfur</keyword>
<dbReference type="Proteomes" id="UP000214673">
    <property type="component" value="Unassembled WGS sequence"/>
</dbReference>
<dbReference type="Pfam" id="PF13566">
    <property type="entry name" value="DUF4130"/>
    <property type="match status" value="1"/>
</dbReference>
<dbReference type="EMBL" id="NIPX01000004">
    <property type="protein sequence ID" value="OWJ85306.1"/>
    <property type="molecule type" value="Genomic_DNA"/>
</dbReference>
<sequence length="502" mass="55820">MRQVVLPALGTFTVWREAARALAGAGIPAEEVSFTRDATPGLLGQEHSLPPPQRQLRVPRAFLDLAEAVSCHRDGTAHDRLYALLLRLQNAPGLLGDRADPLVDGVQRMEKAVRRDIHKMHAFLRFSALPPGEGGRLRFAAWFEPQHFITERAVPFFAERHREMDFLIATPEMTALWQGERLTFGPPSPRPDLPADGAEALWHTYFVSIFNPARLKVKAMTAEMPRRYWKNLPETSLIPGMIADAPRRAAQMRAALPTIPPAHAVRLAAARRPPPPETYGELPLSETSGTLPLPETPDLKTPGELPPLAEARRQAAVCTRCDLCHHATQTVFGEGPADAELMIVGEQPGDQEDLAGRPFVGPAGRLFDRLAEEVGLSRERAWITNAVKHFKFLPRGKRRLHQRPNGGEIMACRWWLDIERARLRPKLIIGMGATAAEALTGNGKGLTQRRGKLERDTMGAPLLLTWHPSYLLRVPEPQARLAAEREFRSDLVTALDFLRDVA</sequence>
<dbReference type="GO" id="GO:0006281">
    <property type="term" value="P:DNA repair"/>
    <property type="evidence" value="ECO:0007669"/>
    <property type="project" value="UniProtKB-KW"/>
</dbReference>
<dbReference type="InterPro" id="IPR051536">
    <property type="entry name" value="UDG_Type-4/5"/>
</dbReference>
<evidence type="ECO:0000256" key="10">
    <source>
        <dbReference type="SAM" id="MobiDB-lite"/>
    </source>
</evidence>
<keyword evidence="4" id="KW-0479">Metal-binding</keyword>
<dbReference type="InterPro" id="IPR023875">
    <property type="entry name" value="DNA_repair_put"/>
</dbReference>
<dbReference type="RefSeq" id="WP_035745731.1">
    <property type="nucleotide sequence ID" value="NZ_CALUEG010000021.1"/>
</dbReference>
<dbReference type="CDD" id="cd10030">
    <property type="entry name" value="UDG-F4_TTUDGA_SPO1dp_like"/>
    <property type="match status" value="1"/>
</dbReference>
<comment type="similarity">
    <text evidence="1">Belongs to the uracil-DNA glycosylase (UDG) superfamily. Type 4 (UDGa) family.</text>
</comment>
<dbReference type="STRING" id="366616.CG51_07995"/>
<evidence type="ECO:0000256" key="8">
    <source>
        <dbReference type="ARBA" id="ARBA00023014"/>
    </source>
</evidence>
<evidence type="ECO:0000313" key="12">
    <source>
        <dbReference type="EMBL" id="OWJ74927.1"/>
    </source>
</evidence>
<proteinExistence type="inferred from homology"/>
<feature type="region of interest" description="Disordered" evidence="10">
    <location>
        <begin position="272"/>
        <end position="292"/>
    </location>
</feature>
<dbReference type="GO" id="GO:0051539">
    <property type="term" value="F:4 iron, 4 sulfur cluster binding"/>
    <property type="evidence" value="ECO:0007669"/>
    <property type="project" value="UniProtKB-KW"/>
</dbReference>
<keyword evidence="7" id="KW-0408">Iron</keyword>
<dbReference type="Proteomes" id="UP000196640">
    <property type="component" value="Unassembled WGS sequence"/>
</dbReference>
<dbReference type="SMART" id="SM00987">
    <property type="entry name" value="UreE_C"/>
    <property type="match status" value="1"/>
</dbReference>
<dbReference type="NCBIfam" id="TIGR03915">
    <property type="entry name" value="SAM_7_link_chp"/>
    <property type="match status" value="1"/>
</dbReference>
<evidence type="ECO:0000256" key="7">
    <source>
        <dbReference type="ARBA" id="ARBA00023004"/>
    </source>
</evidence>
<accession>A0A212AV66</accession>
<keyword evidence="9" id="KW-0234">DNA repair</keyword>
<reference evidence="14 15" key="1">
    <citation type="submission" date="2016-11" db="EMBL/GenBank/DDBJ databases">
        <title>Comparison of Traditional DNA-DNA Hybridization with In Silico Genomic Analysis.</title>
        <authorList>
            <person name="Nicholson A.C."/>
            <person name="Sammons S."/>
            <person name="Humrighouse B.W."/>
            <person name="Graziano J."/>
            <person name="Lasker B."/>
            <person name="Whitney A.M."/>
            <person name="Mcquiston J.R."/>
        </authorList>
    </citation>
    <scope>NUCLEOTIDE SEQUENCE [LARGE SCALE GENOMIC DNA]</scope>
    <source>
        <strain evidence="12 15">H1892</strain>
        <strain evidence="13 14">H2381</strain>
    </source>
</reference>
<evidence type="ECO:0000256" key="3">
    <source>
        <dbReference type="ARBA" id="ARBA00022485"/>
    </source>
</evidence>
<dbReference type="Pfam" id="PF03167">
    <property type="entry name" value="UDG"/>
    <property type="match status" value="1"/>
</dbReference>
<name>A0A212AV66_9RHOB</name>
<organism evidence="13 14">
    <name type="scientific">Haematobacter missouriensis</name>
    <dbReference type="NCBI Taxonomy" id="366616"/>
    <lineage>
        <taxon>Bacteria</taxon>
        <taxon>Pseudomonadati</taxon>
        <taxon>Pseudomonadota</taxon>
        <taxon>Alphaproteobacteria</taxon>
        <taxon>Rhodobacterales</taxon>
        <taxon>Paracoccaceae</taxon>
        <taxon>Haematobacter</taxon>
    </lineage>
</organism>
<dbReference type="AlphaFoldDB" id="A0A212AV66"/>
<dbReference type="NCBIfam" id="TIGR00758">
    <property type="entry name" value="UDG_fam4"/>
    <property type="match status" value="1"/>
</dbReference>
<dbReference type="InterPro" id="IPR036895">
    <property type="entry name" value="Uracil-DNA_glycosylase-like_sf"/>
</dbReference>
<keyword evidence="6" id="KW-0378">Hydrolase</keyword>
<dbReference type="InterPro" id="IPR025404">
    <property type="entry name" value="DUF4130"/>
</dbReference>
<keyword evidence="5" id="KW-0227">DNA damage</keyword>
<evidence type="ECO:0000256" key="2">
    <source>
        <dbReference type="ARBA" id="ARBA00019403"/>
    </source>
</evidence>
<dbReference type="GO" id="GO:0046872">
    <property type="term" value="F:metal ion binding"/>
    <property type="evidence" value="ECO:0007669"/>
    <property type="project" value="UniProtKB-KW"/>
</dbReference>
<dbReference type="PANTHER" id="PTHR33693">
    <property type="entry name" value="TYPE-5 URACIL-DNA GLYCOSYLASE"/>
    <property type="match status" value="1"/>
</dbReference>
<dbReference type="InterPro" id="IPR005273">
    <property type="entry name" value="Ura-DNA_glyco_family4"/>
</dbReference>
<dbReference type="PANTHER" id="PTHR33693:SF9">
    <property type="entry name" value="TYPE-4 URACIL-DNA GLYCOSYLASE"/>
    <property type="match status" value="1"/>
</dbReference>
<comment type="caution">
    <text evidence="13">The sequence shown here is derived from an EMBL/GenBank/DDBJ whole genome shotgun (WGS) entry which is preliminary data.</text>
</comment>
<evidence type="ECO:0000313" key="14">
    <source>
        <dbReference type="Proteomes" id="UP000196640"/>
    </source>
</evidence>
<keyword evidence="3" id="KW-0004">4Fe-4S</keyword>
<evidence type="ECO:0000256" key="4">
    <source>
        <dbReference type="ARBA" id="ARBA00022723"/>
    </source>
</evidence>
<evidence type="ECO:0000313" key="13">
    <source>
        <dbReference type="EMBL" id="OWJ85306.1"/>
    </source>
</evidence>
<dbReference type="GO" id="GO:0097506">
    <property type="term" value="F:deaminated base DNA N-glycosylase activity"/>
    <property type="evidence" value="ECO:0007669"/>
    <property type="project" value="UniProtKB-ARBA"/>
</dbReference>
<dbReference type="SMART" id="SM00986">
    <property type="entry name" value="UDG"/>
    <property type="match status" value="1"/>
</dbReference>
<evidence type="ECO:0000256" key="6">
    <source>
        <dbReference type="ARBA" id="ARBA00022801"/>
    </source>
</evidence>
<gene>
    <name evidence="13" type="ORF">CDV52_05070</name>
    <name evidence="12" type="ORF">CDV53_12035</name>
</gene>
<dbReference type="SUPFAM" id="SSF52141">
    <property type="entry name" value="Uracil-DNA glycosylase-like"/>
    <property type="match status" value="1"/>
</dbReference>
<feature type="domain" description="Uracil-DNA glycosylase-like" evidence="11">
    <location>
        <begin position="332"/>
        <end position="488"/>
    </location>
</feature>
<dbReference type="OrthoDB" id="5290748at2"/>
<protein>
    <recommendedName>
        <fullName evidence="2">Type-4 uracil-DNA glycosylase</fullName>
    </recommendedName>
</protein>
<evidence type="ECO:0000256" key="5">
    <source>
        <dbReference type="ARBA" id="ARBA00022763"/>
    </source>
</evidence>
<evidence type="ECO:0000259" key="11">
    <source>
        <dbReference type="SMART" id="SM00986"/>
    </source>
</evidence>
<dbReference type="EMBL" id="NIPV01000047">
    <property type="protein sequence ID" value="OWJ74927.1"/>
    <property type="molecule type" value="Genomic_DNA"/>
</dbReference>
<dbReference type="Gene3D" id="3.40.470.10">
    <property type="entry name" value="Uracil-DNA glycosylase-like domain"/>
    <property type="match status" value="1"/>
</dbReference>